<dbReference type="SMART" id="SM00535">
    <property type="entry name" value="RIBOc"/>
    <property type="match status" value="1"/>
</dbReference>
<keyword evidence="5" id="KW-1185">Reference proteome</keyword>
<feature type="region of interest" description="Disordered" evidence="2">
    <location>
        <begin position="985"/>
        <end position="1075"/>
    </location>
</feature>
<feature type="compositionally biased region" description="Low complexity" evidence="2">
    <location>
        <begin position="985"/>
        <end position="1003"/>
    </location>
</feature>
<dbReference type="Proteomes" id="UP000274922">
    <property type="component" value="Unassembled WGS sequence"/>
</dbReference>
<feature type="region of interest" description="Disordered" evidence="2">
    <location>
        <begin position="276"/>
        <end position="296"/>
    </location>
</feature>
<feature type="domain" description="RNase III" evidence="3">
    <location>
        <begin position="673"/>
        <end position="825"/>
    </location>
</feature>
<dbReference type="PANTHER" id="PTHR14950">
    <property type="entry name" value="DICER-RELATED"/>
    <property type="match status" value="1"/>
</dbReference>
<dbReference type="PROSITE" id="PS50142">
    <property type="entry name" value="RNASE_3_2"/>
    <property type="match status" value="1"/>
</dbReference>
<dbReference type="SUPFAM" id="SSF69065">
    <property type="entry name" value="RNase III domain-like"/>
    <property type="match status" value="1"/>
</dbReference>
<evidence type="ECO:0000313" key="5">
    <source>
        <dbReference type="Proteomes" id="UP000274922"/>
    </source>
</evidence>
<dbReference type="InterPro" id="IPR000999">
    <property type="entry name" value="RNase_III_dom"/>
</dbReference>
<sequence length="1212" mass="128465">MKLYTIGSGGAAAPPSTPSGSGPGRGAPPPPTLPPHKVTWRQYYAPTFPSRPGAPPWLPAPMPAPYPAVPAAWQAPWAPSTPVHVTRCLIETASPPHARHVLDVLLISVCDLAVPGGRPRLAGDAIARQLALLQPPQPDPPLCGSAADTVVTQSLGTCTFDAAEQHALHCFHNIVMARLGQAQAQLGPDGVLMAPMAAALAGAPAVPAPATNARDAVDHAMLAAVLAWDHAQGTLCYRHWRARYDVYARHRDRGTEQRRALRGFVDNRAGSAAAAETAAWTPVSPPPPALASASAGAVGAAAAHDVIDLISDEDEDDEEDDPALAPANSDGEALATKAESPIHLSDDDDGFVLPPQYDGTDTVIDLISDDDDDDDHDDVDHDAIVDIDVIDGGRGNGNGFDDGAHGPAHGRLTGPRPAAEVDPDAVEVVAVRPPASAPTPIPAASASVAAASLVVIDDDADAGTALETVLPPFPPPPQPPGRPWPARFRGLPPPLARWRRPRDRPMTRYTPPPVPESLYRHGQYVPWVILALQQATMAAAAPSRDARAALRERCRQELLKPFDQQHHPFLHRRFVGQLALRLAQTLHVYSETADAFEGWMTDRRDAIGKHLYWVEAIGRLHLATGDMEATVAFANQLTRDCVPIRPWRAACRRVLDGYMADAQGPARCSPAWERRVEGKIAYTFRKKAYLHHAMTHASAAPKRFLSYERLEFLGDAVLDYAIGRFLFETYPQGASLELMKVRQEMVTNRFLAVVAIRLNLQDDLLTRQARFSAVVSAYSREYDRRVNATRPGNGRAYFWKGIPDGPKALADVVEALIGAHFLDVDADLEQSAAFVRQLIIVPWIRCFRLSLFRPTTPFGASHPNPAGAGAGAGPDGLVAAPSAPGKRKQSASLPLSPSPAKPAKRTKRERRAAAAAAAAASASASASASAAASASASASAKNSHAASWVGVDAATETMPLTPALLAAWDRLLQLAQAARESASSSAAASSSSSSASASASAAATSVQTTKRTGKRSRKSKMAIPPSWPKAVREQVAKAEAEAAAEAPAKAATQGEADDEDSVEKPAPTTDGPRRRPLRAAAAAALALMPSEPVSSSPSPPTRPASPPPVAPGSSRLAPIVLLRDVAPLFPASVQADPVGHLTRMFPQGASFSFSRRPDVPGTQCLFRLDGALMGTGHGANKSIAQQLCAYDALRMYFCPEQPSQFRPRRLSS</sequence>
<dbReference type="PROSITE" id="PS00517">
    <property type="entry name" value="RNASE_3_1"/>
    <property type="match status" value="1"/>
</dbReference>
<dbReference type="Pfam" id="PF00636">
    <property type="entry name" value="Ribonuclease_3"/>
    <property type="match status" value="1"/>
</dbReference>
<gene>
    <name evidence="4" type="ORF">CXG81DRAFT_23157</name>
</gene>
<feature type="region of interest" description="Disordered" evidence="2">
    <location>
        <begin position="313"/>
        <end position="337"/>
    </location>
</feature>
<feature type="compositionally biased region" description="Pro residues" evidence="2">
    <location>
        <begin position="1097"/>
        <end position="1110"/>
    </location>
</feature>
<feature type="compositionally biased region" description="Pro residues" evidence="2">
    <location>
        <begin position="471"/>
        <end position="483"/>
    </location>
</feature>
<proteinExistence type="predicted"/>
<dbReference type="GO" id="GO:0006396">
    <property type="term" value="P:RNA processing"/>
    <property type="evidence" value="ECO:0007669"/>
    <property type="project" value="InterPro"/>
</dbReference>
<evidence type="ECO:0000313" key="4">
    <source>
        <dbReference type="EMBL" id="RKP04203.1"/>
    </source>
</evidence>
<feature type="region of interest" description="Disordered" evidence="2">
    <location>
        <begin position="1089"/>
        <end position="1112"/>
    </location>
</feature>
<reference evidence="5" key="1">
    <citation type="journal article" date="2018" name="Nat. Microbiol.">
        <title>Leveraging single-cell genomics to expand the fungal tree of life.</title>
        <authorList>
            <person name="Ahrendt S.R."/>
            <person name="Quandt C.A."/>
            <person name="Ciobanu D."/>
            <person name="Clum A."/>
            <person name="Salamov A."/>
            <person name="Andreopoulos B."/>
            <person name="Cheng J.F."/>
            <person name="Woyke T."/>
            <person name="Pelin A."/>
            <person name="Henrissat B."/>
            <person name="Reynolds N.K."/>
            <person name="Benny G.L."/>
            <person name="Smith M.E."/>
            <person name="James T.Y."/>
            <person name="Grigoriev I.V."/>
        </authorList>
    </citation>
    <scope>NUCLEOTIDE SEQUENCE [LARGE SCALE GENOMIC DNA]</scope>
    <source>
        <strain evidence="5">ATCC 52028</strain>
    </source>
</reference>
<name>A0A4P9XF48_9FUNG</name>
<feature type="compositionally biased region" description="Basic residues" evidence="2">
    <location>
        <begin position="1011"/>
        <end position="1020"/>
    </location>
</feature>
<evidence type="ECO:0000256" key="1">
    <source>
        <dbReference type="ARBA" id="ARBA00022801"/>
    </source>
</evidence>
<accession>A0A4P9XF48</accession>
<dbReference type="PANTHER" id="PTHR14950:SF37">
    <property type="entry name" value="ENDORIBONUCLEASE DICER"/>
    <property type="match status" value="1"/>
</dbReference>
<feature type="compositionally biased region" description="Acidic residues" evidence="2">
    <location>
        <begin position="313"/>
        <end position="322"/>
    </location>
</feature>
<protein>
    <recommendedName>
        <fullName evidence="3">RNase III domain-containing protein</fullName>
    </recommendedName>
</protein>
<dbReference type="InterPro" id="IPR036389">
    <property type="entry name" value="RNase_III_sf"/>
</dbReference>
<feature type="region of interest" description="Disordered" evidence="2">
    <location>
        <begin position="469"/>
        <end position="511"/>
    </location>
</feature>
<dbReference type="STRING" id="1555241.A0A4P9XF48"/>
<feature type="region of interest" description="Disordered" evidence="2">
    <location>
        <begin position="862"/>
        <end position="915"/>
    </location>
</feature>
<feature type="compositionally biased region" description="Low complexity" evidence="2">
    <location>
        <begin position="11"/>
        <end position="20"/>
    </location>
</feature>
<dbReference type="EMBL" id="ML014112">
    <property type="protein sequence ID" value="RKP04203.1"/>
    <property type="molecule type" value="Genomic_DNA"/>
</dbReference>
<feature type="compositionally biased region" description="Basic and acidic residues" evidence="2">
    <location>
        <begin position="1030"/>
        <end position="1040"/>
    </location>
</feature>
<keyword evidence="1" id="KW-0378">Hydrolase</keyword>
<dbReference type="OrthoDB" id="416741at2759"/>
<evidence type="ECO:0000259" key="3">
    <source>
        <dbReference type="PROSITE" id="PS50142"/>
    </source>
</evidence>
<feature type="compositionally biased region" description="Low complexity" evidence="2">
    <location>
        <begin position="1041"/>
        <end position="1054"/>
    </location>
</feature>
<evidence type="ECO:0000256" key="2">
    <source>
        <dbReference type="SAM" id="MobiDB-lite"/>
    </source>
</evidence>
<feature type="region of interest" description="Disordered" evidence="2">
    <location>
        <begin position="1"/>
        <end position="36"/>
    </location>
</feature>
<organism evidence="4 5">
    <name type="scientific">Caulochytrium protostelioides</name>
    <dbReference type="NCBI Taxonomy" id="1555241"/>
    <lineage>
        <taxon>Eukaryota</taxon>
        <taxon>Fungi</taxon>
        <taxon>Fungi incertae sedis</taxon>
        <taxon>Chytridiomycota</taxon>
        <taxon>Chytridiomycota incertae sedis</taxon>
        <taxon>Chytridiomycetes</taxon>
        <taxon>Caulochytriales</taxon>
        <taxon>Caulochytriaceae</taxon>
        <taxon>Caulochytrium</taxon>
    </lineage>
</organism>
<dbReference type="AlphaFoldDB" id="A0A4P9XF48"/>
<dbReference type="GO" id="GO:0004525">
    <property type="term" value="F:ribonuclease III activity"/>
    <property type="evidence" value="ECO:0007669"/>
    <property type="project" value="InterPro"/>
</dbReference>
<dbReference type="CDD" id="cd00593">
    <property type="entry name" value="RIBOc"/>
    <property type="match status" value="1"/>
</dbReference>
<dbReference type="Gene3D" id="1.10.1520.10">
    <property type="entry name" value="Ribonuclease III domain"/>
    <property type="match status" value="1"/>
</dbReference>